<dbReference type="PROSITE" id="PS50888">
    <property type="entry name" value="BHLH"/>
    <property type="match status" value="1"/>
</dbReference>
<organism evidence="9 11">
    <name type="scientific">Dracunculus medinensis</name>
    <name type="common">Guinea worm</name>
    <dbReference type="NCBI Taxonomy" id="318479"/>
    <lineage>
        <taxon>Eukaryota</taxon>
        <taxon>Metazoa</taxon>
        <taxon>Ecdysozoa</taxon>
        <taxon>Nematoda</taxon>
        <taxon>Chromadorea</taxon>
        <taxon>Rhabditida</taxon>
        <taxon>Spirurina</taxon>
        <taxon>Dracunculoidea</taxon>
        <taxon>Dracunculidae</taxon>
        <taxon>Dracunculus</taxon>
    </lineage>
</organism>
<dbReference type="GO" id="GO:0000981">
    <property type="term" value="F:DNA-binding transcription factor activity, RNA polymerase II-specific"/>
    <property type="evidence" value="ECO:0007669"/>
    <property type="project" value="TreeGrafter"/>
</dbReference>
<feature type="domain" description="PAS" evidence="6">
    <location>
        <begin position="88"/>
        <end position="138"/>
    </location>
</feature>
<dbReference type="GO" id="GO:0005634">
    <property type="term" value="C:nucleus"/>
    <property type="evidence" value="ECO:0007669"/>
    <property type="project" value="UniProtKB-SubCell"/>
</dbReference>
<dbReference type="PROSITE" id="PS50112">
    <property type="entry name" value="PAS"/>
    <property type="match status" value="1"/>
</dbReference>
<evidence type="ECO:0000256" key="4">
    <source>
        <dbReference type="ARBA" id="ARBA00023163"/>
    </source>
</evidence>
<dbReference type="CDD" id="cd19697">
    <property type="entry name" value="bHLH-PAS_NPAS4_PASD10"/>
    <property type="match status" value="1"/>
</dbReference>
<evidence type="ECO:0000259" key="7">
    <source>
        <dbReference type="PROSITE" id="PS50888"/>
    </source>
</evidence>
<dbReference type="STRING" id="318479.A0A158Q2J4"/>
<proteinExistence type="predicted"/>
<dbReference type="InterPro" id="IPR056192">
    <property type="entry name" value="bHLH_NPAS4"/>
</dbReference>
<dbReference type="GO" id="GO:0000977">
    <property type="term" value="F:RNA polymerase II transcription regulatory region sequence-specific DNA binding"/>
    <property type="evidence" value="ECO:0007669"/>
    <property type="project" value="TreeGrafter"/>
</dbReference>
<evidence type="ECO:0000256" key="5">
    <source>
        <dbReference type="ARBA" id="ARBA00023242"/>
    </source>
</evidence>
<feature type="domain" description="BHLH" evidence="7">
    <location>
        <begin position="2"/>
        <end position="55"/>
    </location>
</feature>
<evidence type="ECO:0000256" key="2">
    <source>
        <dbReference type="ARBA" id="ARBA00023015"/>
    </source>
</evidence>
<dbReference type="PANTHER" id="PTHR23043">
    <property type="entry name" value="HYPOXIA-INDUCIBLE FACTOR 1 ALPHA"/>
    <property type="match status" value="1"/>
</dbReference>
<dbReference type="Pfam" id="PF23183">
    <property type="entry name" value="bHLH_NPAS4"/>
    <property type="match status" value="1"/>
</dbReference>
<dbReference type="Proteomes" id="UP000038040">
    <property type="component" value="Unplaced"/>
</dbReference>
<dbReference type="SUPFAM" id="SSF55785">
    <property type="entry name" value="PYP-like sensor domain (PAS domain)"/>
    <property type="match status" value="2"/>
</dbReference>
<dbReference type="EMBL" id="UYYG01001150">
    <property type="protein sequence ID" value="VDN54635.1"/>
    <property type="molecule type" value="Genomic_DNA"/>
</dbReference>
<dbReference type="SMART" id="SM00091">
    <property type="entry name" value="PAS"/>
    <property type="match status" value="2"/>
</dbReference>
<accession>A0A158Q2J4</accession>
<dbReference type="InterPro" id="IPR011598">
    <property type="entry name" value="bHLH_dom"/>
</dbReference>
<evidence type="ECO:0000259" key="6">
    <source>
        <dbReference type="PROSITE" id="PS50112"/>
    </source>
</evidence>
<dbReference type="WBParaSite" id="DME_0000024801-mRNA-1">
    <property type="protein sequence ID" value="DME_0000024801-mRNA-1"/>
    <property type="gene ID" value="DME_0000024801"/>
</dbReference>
<evidence type="ECO:0000313" key="11">
    <source>
        <dbReference type="WBParaSite" id="DME_0000024801-mRNA-1"/>
    </source>
</evidence>
<gene>
    <name evidence="8" type="ORF">DME_LOCUS4608</name>
</gene>
<dbReference type="GO" id="GO:0046983">
    <property type="term" value="F:protein dimerization activity"/>
    <property type="evidence" value="ECO:0007669"/>
    <property type="project" value="InterPro"/>
</dbReference>
<sequence length="582" mass="67633">MNFYRSTRGASKHRRDQINIEIQRLRDLLPLSESIRDRLFQLQIMSLACIFIRKERYLPHVIRPNGFSDLVISAVKQHDGCKALRGFLLMFTKNGKLLYISENASEYLGHSVEEIMCQGDSIYDLIDIRDHSTVQNELLSGPPSLTDSETFPDERIFICRMTISRAAKRQLQYQKLIIIEGRYIHPSEYYDACLSLSSTSSFIQPIFAAHCQPLINPENAEILSYGCTSMFKSVHQLDMKFLHLDNIGTFHLGYRSQDLEGISWYQFVHPSHLTEFSHKHKLLCQEKEGSVMCLLRLQSMNGSWLWSHTVFSIRSNYYSSTQDSRYFRHYIYVTYQLLSNYEATTLQKNSSFYDVRHLCSNDIKLNEKAKKDSPLSEDDNAYLKPTTAALFRASLCKIKKEPEINDRHQDDAALDIGEMKKSNFSNDFTRSLLEISSESNHQISAILNQLVRLEDSDLDEVLRGRRPLPDLKDDLDEFFREVELSPLVDFEADIKEERMNSDQESKFLQHSQIQSKIPISAMLNAPFQRPVAHSTNLVSLFQDQFKNDMFSLSDDMQQYKELAMNFDGTHYKNNDFILVRTR</sequence>
<dbReference type="OrthoDB" id="9978016at2759"/>
<dbReference type="AlphaFoldDB" id="A0A158Q2J4"/>
<reference evidence="8 10" key="2">
    <citation type="submission" date="2018-11" db="EMBL/GenBank/DDBJ databases">
        <authorList>
            <consortium name="Pathogen Informatics"/>
        </authorList>
    </citation>
    <scope>NUCLEOTIDE SEQUENCE [LARGE SCALE GENOMIC DNA]</scope>
</reference>
<keyword evidence="2" id="KW-0805">Transcription regulation</keyword>
<dbReference type="InterPro" id="IPR000014">
    <property type="entry name" value="PAS"/>
</dbReference>
<evidence type="ECO:0000313" key="9">
    <source>
        <dbReference type="Proteomes" id="UP000038040"/>
    </source>
</evidence>
<dbReference type="GO" id="GO:0010557">
    <property type="term" value="P:positive regulation of macromolecule biosynthetic process"/>
    <property type="evidence" value="ECO:0007669"/>
    <property type="project" value="UniProtKB-ARBA"/>
</dbReference>
<keyword evidence="5" id="KW-0539">Nucleus</keyword>
<comment type="subcellular location">
    <subcellularLocation>
        <location evidence="1">Nucleus</location>
    </subcellularLocation>
</comment>
<dbReference type="InterPro" id="IPR035965">
    <property type="entry name" value="PAS-like_dom_sf"/>
</dbReference>
<evidence type="ECO:0000313" key="8">
    <source>
        <dbReference type="EMBL" id="VDN54635.1"/>
    </source>
</evidence>
<dbReference type="Pfam" id="PF14598">
    <property type="entry name" value="PAS_11"/>
    <property type="match status" value="1"/>
</dbReference>
<dbReference type="CDD" id="cd00130">
    <property type="entry name" value="PAS"/>
    <property type="match status" value="2"/>
</dbReference>
<keyword evidence="4" id="KW-0804">Transcription</keyword>
<protein>
    <submittedName>
        <fullName evidence="11">Neuronal PAS domain-containing protein 4</fullName>
    </submittedName>
</protein>
<reference evidence="11" key="1">
    <citation type="submission" date="2016-04" db="UniProtKB">
        <authorList>
            <consortium name="WormBaseParasite"/>
        </authorList>
    </citation>
    <scope>IDENTIFICATION</scope>
</reference>
<evidence type="ECO:0000256" key="3">
    <source>
        <dbReference type="ARBA" id="ARBA00023125"/>
    </source>
</evidence>
<dbReference type="Proteomes" id="UP000274756">
    <property type="component" value="Unassembled WGS sequence"/>
</dbReference>
<keyword evidence="10" id="KW-1185">Reference proteome</keyword>
<dbReference type="PANTHER" id="PTHR23043:SF39">
    <property type="entry name" value="DYSFUSION, ISOFORM D"/>
    <property type="match status" value="1"/>
</dbReference>
<evidence type="ECO:0000256" key="1">
    <source>
        <dbReference type="ARBA" id="ARBA00004123"/>
    </source>
</evidence>
<name>A0A158Q2J4_DRAME</name>
<evidence type="ECO:0000313" key="10">
    <source>
        <dbReference type="Proteomes" id="UP000274756"/>
    </source>
</evidence>
<keyword evidence="3" id="KW-0238">DNA-binding</keyword>
<dbReference type="Gene3D" id="3.30.450.20">
    <property type="entry name" value="PAS domain"/>
    <property type="match status" value="2"/>
</dbReference>